<accession>A0A1D8NMZ3</accession>
<dbReference type="EC" id="3.4.16.-" evidence="7"/>
<dbReference type="RefSeq" id="XP_505303.2">
    <property type="nucleotide sequence ID" value="XM_505303.3"/>
</dbReference>
<name>A0A1D8NMZ3_YARLL</name>
<dbReference type="VEuPathDB" id="FungiDB:YALI1_F15568g"/>
<evidence type="ECO:0000256" key="7">
    <source>
        <dbReference type="RuleBase" id="RU361156"/>
    </source>
</evidence>
<keyword evidence="6" id="KW-0325">Glycoprotein</keyword>
<evidence type="ECO:0000256" key="3">
    <source>
        <dbReference type="ARBA" id="ARBA00022670"/>
    </source>
</evidence>
<dbReference type="eggNOG" id="KOG1282">
    <property type="taxonomic scope" value="Eukaryota"/>
</dbReference>
<gene>
    <name evidence="8" type="ORF">YALI1_F15568g</name>
</gene>
<dbReference type="Gene3D" id="1.10.287.410">
    <property type="match status" value="1"/>
</dbReference>
<keyword evidence="4" id="KW-0732">Signal</keyword>
<dbReference type="Gene3D" id="3.40.50.1820">
    <property type="entry name" value="alpha/beta hydrolase"/>
    <property type="match status" value="1"/>
</dbReference>
<dbReference type="PANTHER" id="PTHR11802:SF113">
    <property type="entry name" value="SERINE CARBOXYPEPTIDASE CTSA-4.1"/>
    <property type="match status" value="1"/>
</dbReference>
<proteinExistence type="inferred from homology"/>
<evidence type="ECO:0000256" key="6">
    <source>
        <dbReference type="ARBA" id="ARBA00023180"/>
    </source>
</evidence>
<evidence type="ECO:0000256" key="1">
    <source>
        <dbReference type="ARBA" id="ARBA00009431"/>
    </source>
</evidence>
<dbReference type="InterPro" id="IPR001563">
    <property type="entry name" value="Peptidase_S10"/>
</dbReference>
<keyword evidence="2 7" id="KW-0121">Carboxypeptidase</keyword>
<protein>
    <recommendedName>
        <fullName evidence="7">Carboxypeptidase</fullName>
        <ecNumber evidence="7">3.4.16.-</ecNumber>
    </recommendedName>
</protein>
<dbReference type="PRINTS" id="PR00724">
    <property type="entry name" value="CRBOXYPTASEC"/>
</dbReference>
<evidence type="ECO:0000256" key="2">
    <source>
        <dbReference type="ARBA" id="ARBA00022645"/>
    </source>
</evidence>
<reference evidence="8 9" key="1">
    <citation type="journal article" date="2016" name="PLoS ONE">
        <title>Sequence Assembly of Yarrowia lipolytica Strain W29/CLIB89 Shows Transposable Element Diversity.</title>
        <authorList>
            <person name="Magnan C."/>
            <person name="Yu J."/>
            <person name="Chang I."/>
            <person name="Jahn E."/>
            <person name="Kanomata Y."/>
            <person name="Wu J."/>
            <person name="Zeller M."/>
            <person name="Oakes M."/>
            <person name="Baldi P."/>
            <person name="Sandmeyer S."/>
        </authorList>
    </citation>
    <scope>NUCLEOTIDE SEQUENCE [LARGE SCALE GENOMIC DNA]</scope>
    <source>
        <strain evidence="9">CLIB89(W29)</strain>
    </source>
</reference>
<dbReference type="InterPro" id="IPR018202">
    <property type="entry name" value="Ser_caboxypep_ser_AS"/>
</dbReference>
<dbReference type="GO" id="GO:0006508">
    <property type="term" value="P:proteolysis"/>
    <property type="evidence" value="ECO:0007669"/>
    <property type="project" value="UniProtKB-KW"/>
</dbReference>
<evidence type="ECO:0000313" key="9">
    <source>
        <dbReference type="Proteomes" id="UP000182444"/>
    </source>
</evidence>
<dbReference type="Proteomes" id="UP000182444">
    <property type="component" value="Chromosome 1F"/>
</dbReference>
<comment type="similarity">
    <text evidence="1 7">Belongs to the peptidase S10 family.</text>
</comment>
<keyword evidence="5 7" id="KW-0378">Hydrolase</keyword>
<dbReference type="PROSITE" id="PS00560">
    <property type="entry name" value="CARBOXYPEPT_SER_HIS"/>
    <property type="match status" value="1"/>
</dbReference>
<sequence>MAVTHFTPLNSIQGFIYPRFGSLKTARFASFAMKTAAILSCLGLVVASAIPDFTTSSQFPTKRLSARSVPGDLGLDDVQQYTGYLTANETGEHFFYWTVESRNDPSKDPVILWLQGGPGCSSMTGLLYENGPSFIDNATLTPIHNPHSWNNNATVVYLDQPVDSGFSWGQTNNTDTSAKGAKEVYAFLELFFQRFPQYPKTLHVAGESYAGHYIPSVGAEILRHPERSFDLKSVVIGNGLVDVLQQYKEYQPMFCGGGGVPAVVGPEVCDHLDDTLAACNKLVETCYNNVTSANCVPVGGELCSNLTLPFYNETLNINPYDITKKCEPALDNGCYNESDGMTRWLELPRVLTAIGAEHAWNGCSDNVSDLFYSTGDPFRPAQRDVTFMLQHGLPVLIYAGAHDIICNWLGQRAWTDALPWHGHFKFRLKKLRPWHVDGKVAGAVKSHAGFTFLRIEDAGHMVPHDQPKPALEMINRWISGDYWLVGEKH</sequence>
<dbReference type="GeneID" id="2908637"/>
<dbReference type="InterPro" id="IPR029058">
    <property type="entry name" value="AB_hydrolase_fold"/>
</dbReference>
<keyword evidence="3 7" id="KW-0645">Protease</keyword>
<dbReference type="PANTHER" id="PTHR11802">
    <property type="entry name" value="SERINE PROTEASE FAMILY S10 SERINE CARBOXYPEPTIDASE"/>
    <property type="match status" value="1"/>
</dbReference>
<dbReference type="PROSITE" id="PS00131">
    <property type="entry name" value="CARBOXYPEPT_SER_SER"/>
    <property type="match status" value="1"/>
</dbReference>
<evidence type="ECO:0000256" key="5">
    <source>
        <dbReference type="ARBA" id="ARBA00022801"/>
    </source>
</evidence>
<dbReference type="Pfam" id="PF00450">
    <property type="entry name" value="Peptidase_S10"/>
    <property type="match status" value="1"/>
</dbReference>
<evidence type="ECO:0000256" key="4">
    <source>
        <dbReference type="ARBA" id="ARBA00022729"/>
    </source>
</evidence>
<organism evidence="8 9">
    <name type="scientific">Yarrowia lipolytica</name>
    <name type="common">Candida lipolytica</name>
    <dbReference type="NCBI Taxonomy" id="4952"/>
    <lineage>
        <taxon>Eukaryota</taxon>
        <taxon>Fungi</taxon>
        <taxon>Dikarya</taxon>
        <taxon>Ascomycota</taxon>
        <taxon>Saccharomycotina</taxon>
        <taxon>Dipodascomycetes</taxon>
        <taxon>Dipodascales</taxon>
        <taxon>Dipodascales incertae sedis</taxon>
        <taxon>Yarrowia</taxon>
    </lineage>
</organism>
<dbReference type="EMBL" id="CP017558">
    <property type="protein sequence ID" value="AOW07015.1"/>
    <property type="molecule type" value="Genomic_DNA"/>
</dbReference>
<dbReference type="GO" id="GO:0000324">
    <property type="term" value="C:fungal-type vacuole"/>
    <property type="evidence" value="ECO:0007669"/>
    <property type="project" value="TreeGrafter"/>
</dbReference>
<dbReference type="VEuPathDB" id="FungiDB:YALI0_F11803g"/>
<evidence type="ECO:0000313" key="8">
    <source>
        <dbReference type="EMBL" id="AOW07015.1"/>
    </source>
</evidence>
<dbReference type="SUPFAM" id="SSF53474">
    <property type="entry name" value="alpha/beta-Hydrolases"/>
    <property type="match status" value="1"/>
</dbReference>
<dbReference type="InterPro" id="IPR033124">
    <property type="entry name" value="Ser_caboxypep_his_AS"/>
</dbReference>
<dbReference type="GO" id="GO:0004185">
    <property type="term" value="F:serine-type carboxypeptidase activity"/>
    <property type="evidence" value="ECO:0007669"/>
    <property type="project" value="UniProtKB-UniRule"/>
</dbReference>
<dbReference type="KEGG" id="yli:2908637"/>
<dbReference type="AlphaFoldDB" id="A0A1D8NMZ3"/>